<feature type="binding site" evidence="12">
    <location>
        <position position="121"/>
    </location>
    <ligand>
        <name>S-adenosyl-L-methionine</name>
        <dbReference type="ChEBI" id="CHEBI:59789"/>
    </ligand>
</feature>
<dbReference type="SFLD" id="SFLDG01386">
    <property type="entry name" value="main_SPASM_domain-containing"/>
    <property type="match status" value="1"/>
</dbReference>
<dbReference type="EC" id="4.1.99.22" evidence="1 12"/>
<dbReference type="SUPFAM" id="SSF102114">
    <property type="entry name" value="Radical SAM enzymes"/>
    <property type="match status" value="1"/>
</dbReference>
<feature type="binding site" evidence="12">
    <location>
        <position position="260"/>
    </location>
    <ligand>
        <name>[4Fe-4S] cluster</name>
        <dbReference type="ChEBI" id="CHEBI:49883"/>
        <label>2</label>
        <note>4Fe-4S-substrate</note>
    </ligand>
</feature>
<feature type="binding site" evidence="12">
    <location>
        <position position="274"/>
    </location>
    <ligand>
        <name>[4Fe-4S] cluster</name>
        <dbReference type="ChEBI" id="CHEBI:49883"/>
        <label>2</label>
        <note>4Fe-4S-substrate</note>
    </ligand>
</feature>
<feature type="binding site" evidence="12">
    <location>
        <position position="28"/>
    </location>
    <ligand>
        <name>S-adenosyl-L-methionine</name>
        <dbReference type="ChEBI" id="CHEBI:59789"/>
    </ligand>
</feature>
<dbReference type="SFLD" id="SFLDG01383">
    <property type="entry name" value="cyclic_pyranopterin_phosphate"/>
    <property type="match status" value="1"/>
</dbReference>
<dbReference type="SFLD" id="SFLDS00029">
    <property type="entry name" value="Radical_SAM"/>
    <property type="match status" value="1"/>
</dbReference>
<evidence type="ECO:0000256" key="5">
    <source>
        <dbReference type="ARBA" id="ARBA00022741"/>
    </source>
</evidence>
<comment type="cofactor">
    <cofactor evidence="12">
        <name>[4Fe-4S] cluster</name>
        <dbReference type="ChEBI" id="CHEBI:49883"/>
    </cofactor>
    <text evidence="12">Binds 2 [4Fe-4S] clusters. Binds 1 [4Fe-4S] cluster coordinated with 3 cysteines and an exchangeable S-adenosyl-L-methionine and 1 [4Fe-4S] cluster coordinated with 3 cysteines and the GTP-derived substrate.</text>
</comment>
<dbReference type="OrthoDB" id="9763993at2"/>
<gene>
    <name evidence="12" type="primary">moaA</name>
    <name evidence="14" type="ORF">LNTAR_02744</name>
</gene>
<dbReference type="PROSITE" id="PS01305">
    <property type="entry name" value="MOAA_NIFB_PQQE"/>
    <property type="match status" value="1"/>
</dbReference>
<evidence type="ECO:0000313" key="15">
    <source>
        <dbReference type="Proteomes" id="UP000004947"/>
    </source>
</evidence>
<feature type="binding site" evidence="12">
    <location>
        <position position="22"/>
    </location>
    <ligand>
        <name>[4Fe-4S] cluster</name>
        <dbReference type="ChEBI" id="CHEBI:49883"/>
        <label>1</label>
        <note>4Fe-4S-S-AdoMet</note>
    </ligand>
</feature>
<dbReference type="GO" id="GO:1904047">
    <property type="term" value="F:S-adenosyl-L-methionine binding"/>
    <property type="evidence" value="ECO:0007669"/>
    <property type="project" value="UniProtKB-UniRule"/>
</dbReference>
<feature type="binding site" evidence="12">
    <location>
        <position position="97"/>
    </location>
    <ligand>
        <name>GTP</name>
        <dbReference type="ChEBI" id="CHEBI:37565"/>
    </ligand>
</feature>
<evidence type="ECO:0000256" key="12">
    <source>
        <dbReference type="HAMAP-Rule" id="MF_01225"/>
    </source>
</evidence>
<dbReference type="CDD" id="cd21117">
    <property type="entry name" value="Twitch_MoaA"/>
    <property type="match status" value="1"/>
</dbReference>
<dbReference type="RefSeq" id="WP_007281060.1">
    <property type="nucleotide sequence ID" value="NZ_ABCK01000036.1"/>
</dbReference>
<dbReference type="InterPro" id="IPR010505">
    <property type="entry name" value="MoaA_twitch"/>
</dbReference>
<dbReference type="NCBIfam" id="TIGR02666">
    <property type="entry name" value="moaA"/>
    <property type="match status" value="1"/>
</dbReference>
<evidence type="ECO:0000256" key="3">
    <source>
        <dbReference type="ARBA" id="ARBA00022691"/>
    </source>
</evidence>
<organism evidence="14 15">
    <name type="scientific">Lentisphaera araneosa HTCC2155</name>
    <dbReference type="NCBI Taxonomy" id="313628"/>
    <lineage>
        <taxon>Bacteria</taxon>
        <taxon>Pseudomonadati</taxon>
        <taxon>Lentisphaerota</taxon>
        <taxon>Lentisphaeria</taxon>
        <taxon>Lentisphaerales</taxon>
        <taxon>Lentisphaeraceae</taxon>
        <taxon>Lentisphaera</taxon>
    </lineage>
</organism>
<comment type="subunit">
    <text evidence="12">Monomer and homodimer.</text>
</comment>
<dbReference type="GO" id="GO:0051539">
    <property type="term" value="F:4 iron, 4 sulfur cluster binding"/>
    <property type="evidence" value="ECO:0007669"/>
    <property type="project" value="UniProtKB-UniRule"/>
</dbReference>
<dbReference type="InterPro" id="IPR000385">
    <property type="entry name" value="MoaA_NifB_PqqE_Fe-S-bd_CS"/>
</dbReference>
<dbReference type="Pfam" id="PF04055">
    <property type="entry name" value="Radical_SAM"/>
    <property type="match status" value="1"/>
</dbReference>
<dbReference type="UniPathway" id="UPA00344"/>
<sequence>MEIFDKFTRPMRDLRLSVIDACNFRCLYCMPPDRDYDFFKKNEMLSVNEAIRLSEIFVQLGVRRIRLTGGEPLLRKDLDQIIAGIAKIPELEDLAITTNASLLADKAQMLKDNGVKRLTISLDAIDPDLFKQMSGGRSSVDQVIKGIDAALNCGFSNTKLNCVIEKGLNESQIIPLTEFARERQLKLRFIEFMDVGNCNQWNLEKVVPSAEVKKIISAKWHLTELEPKFYGEVAKAYQFEDGQGEIGFISSVTQAFCKDCTRARISSDGKLYTCLFCARGTDLLSPMRQDQDDSEIAKLIKNVWEKRTNRYSEERMDALKHPRQHDIVEMFKMGG</sequence>
<dbReference type="GO" id="GO:0061798">
    <property type="term" value="F:GTP 3',8'-cyclase activity"/>
    <property type="evidence" value="ECO:0007669"/>
    <property type="project" value="UniProtKB-UniRule"/>
</dbReference>
<evidence type="ECO:0000256" key="6">
    <source>
        <dbReference type="ARBA" id="ARBA00023004"/>
    </source>
</evidence>
<name>A6DTB1_9BACT</name>
<comment type="similarity">
    <text evidence="12">Belongs to the radical SAM superfamily. MoaA family.</text>
</comment>
<protein>
    <recommendedName>
        <fullName evidence="1 12">GTP 3',8-cyclase</fullName>
        <ecNumber evidence="1 12">4.1.99.22</ecNumber>
    </recommendedName>
    <alternativeName>
        <fullName evidence="12">Molybdenum cofactor biosynthesis protein A</fullName>
    </alternativeName>
</protein>
<comment type="pathway">
    <text evidence="12">Cofactor biosynthesis; molybdopterin biosynthesis.</text>
</comment>
<keyword evidence="4 12" id="KW-0479">Metal-binding</keyword>
<reference evidence="14 15" key="1">
    <citation type="journal article" date="2010" name="J. Bacteriol.">
        <title>Genome sequence of Lentisphaera araneosa HTCC2155T, the type species of the order Lentisphaerales in the phylum Lentisphaerae.</title>
        <authorList>
            <person name="Thrash J.C."/>
            <person name="Cho J.C."/>
            <person name="Vergin K.L."/>
            <person name="Morris R.M."/>
            <person name="Giovannoni S.J."/>
        </authorList>
    </citation>
    <scope>NUCLEOTIDE SEQUENCE [LARGE SCALE GENOMIC DNA]</scope>
    <source>
        <strain evidence="14 15">HTCC2155</strain>
    </source>
</reference>
<dbReference type="InterPro" id="IPR013483">
    <property type="entry name" value="MoaA"/>
</dbReference>
<feature type="binding site" evidence="12">
    <location>
        <position position="70"/>
    </location>
    <ligand>
        <name>S-adenosyl-L-methionine</name>
        <dbReference type="ChEBI" id="CHEBI:59789"/>
    </ligand>
</feature>
<dbReference type="InterPro" id="IPR050105">
    <property type="entry name" value="MoCo_biosynth_MoaA/MoaC"/>
</dbReference>
<feature type="binding site" evidence="12">
    <location>
        <position position="66"/>
    </location>
    <ligand>
        <name>GTP</name>
        <dbReference type="ChEBI" id="CHEBI:37565"/>
    </ligand>
</feature>
<proteinExistence type="inferred from homology"/>
<dbReference type="GO" id="GO:0046872">
    <property type="term" value="F:metal ion binding"/>
    <property type="evidence" value="ECO:0007669"/>
    <property type="project" value="UniProtKB-KW"/>
</dbReference>
<evidence type="ECO:0000256" key="11">
    <source>
        <dbReference type="ARBA" id="ARBA00048697"/>
    </source>
</evidence>
<keyword evidence="9 12" id="KW-0501">Molybdenum cofactor biosynthesis</keyword>
<evidence type="ECO:0000256" key="9">
    <source>
        <dbReference type="ARBA" id="ARBA00023150"/>
    </source>
</evidence>
<dbReference type="Pfam" id="PF06463">
    <property type="entry name" value="Mob_synth_C"/>
    <property type="match status" value="1"/>
</dbReference>
<feature type="binding site" evidence="12">
    <location>
        <position position="15"/>
    </location>
    <ligand>
        <name>GTP</name>
        <dbReference type="ChEBI" id="CHEBI:37565"/>
    </ligand>
</feature>
<dbReference type="HAMAP" id="MF_01225_B">
    <property type="entry name" value="MoaA_B"/>
    <property type="match status" value="1"/>
</dbReference>
<dbReference type="InterPro" id="IPR040064">
    <property type="entry name" value="MoaA-like"/>
</dbReference>
<feature type="binding site" evidence="12">
    <location>
        <begin position="262"/>
        <end position="264"/>
    </location>
    <ligand>
        <name>GTP</name>
        <dbReference type="ChEBI" id="CHEBI:37565"/>
    </ligand>
</feature>
<dbReference type="SMART" id="SM00729">
    <property type="entry name" value="Elp3"/>
    <property type="match status" value="1"/>
</dbReference>
<dbReference type="AlphaFoldDB" id="A6DTB1"/>
<feature type="binding site" evidence="12">
    <location>
        <position position="257"/>
    </location>
    <ligand>
        <name>[4Fe-4S] cluster</name>
        <dbReference type="ChEBI" id="CHEBI:49883"/>
        <label>2</label>
        <note>4Fe-4S-substrate</note>
    </ligand>
</feature>
<dbReference type="Gene3D" id="3.20.20.70">
    <property type="entry name" value="Aldolase class I"/>
    <property type="match status" value="1"/>
</dbReference>
<keyword evidence="5 12" id="KW-0547">Nucleotide-binding</keyword>
<dbReference type="PANTHER" id="PTHR22960">
    <property type="entry name" value="MOLYBDOPTERIN COFACTOR SYNTHESIS PROTEIN A"/>
    <property type="match status" value="1"/>
</dbReference>
<dbReference type="SFLD" id="SFLDG01067">
    <property type="entry name" value="SPASM/twitch_domain_containing"/>
    <property type="match status" value="1"/>
</dbReference>
<keyword evidence="10 12" id="KW-0456">Lyase</keyword>
<evidence type="ECO:0000313" key="14">
    <source>
        <dbReference type="EMBL" id="EDM25091.1"/>
    </source>
</evidence>
<keyword evidence="15" id="KW-1185">Reference proteome</keyword>
<evidence type="ECO:0000256" key="2">
    <source>
        <dbReference type="ARBA" id="ARBA00022485"/>
    </source>
</evidence>
<feature type="binding site" evidence="12">
    <location>
        <position position="26"/>
    </location>
    <ligand>
        <name>[4Fe-4S] cluster</name>
        <dbReference type="ChEBI" id="CHEBI:49883"/>
        <label>1</label>
        <note>4Fe-4S-S-AdoMet</note>
    </ligand>
</feature>
<dbReference type="GO" id="GO:0006777">
    <property type="term" value="P:Mo-molybdopterin cofactor biosynthetic process"/>
    <property type="evidence" value="ECO:0007669"/>
    <property type="project" value="UniProtKB-UniRule"/>
</dbReference>
<dbReference type="InterPro" id="IPR006638">
    <property type="entry name" value="Elp3/MiaA/NifB-like_rSAM"/>
</dbReference>
<dbReference type="EMBL" id="ABCK01000036">
    <property type="protein sequence ID" value="EDM25091.1"/>
    <property type="molecule type" value="Genomic_DNA"/>
</dbReference>
<evidence type="ECO:0000256" key="8">
    <source>
        <dbReference type="ARBA" id="ARBA00023134"/>
    </source>
</evidence>
<dbReference type="eggNOG" id="COG2896">
    <property type="taxonomic scope" value="Bacteria"/>
</dbReference>
<dbReference type="InterPro" id="IPR007197">
    <property type="entry name" value="rSAM"/>
</dbReference>
<keyword evidence="7 12" id="KW-0411">Iron-sulfur</keyword>
<dbReference type="STRING" id="313628.LNTAR_02744"/>
<comment type="catalytic activity">
    <reaction evidence="11 12">
        <text>GTP + AH2 + S-adenosyl-L-methionine = (8S)-3',8-cyclo-7,8-dihydroguanosine 5'-triphosphate + 5'-deoxyadenosine + L-methionine + A + H(+)</text>
        <dbReference type="Rhea" id="RHEA:49576"/>
        <dbReference type="ChEBI" id="CHEBI:13193"/>
        <dbReference type="ChEBI" id="CHEBI:15378"/>
        <dbReference type="ChEBI" id="CHEBI:17319"/>
        <dbReference type="ChEBI" id="CHEBI:17499"/>
        <dbReference type="ChEBI" id="CHEBI:37565"/>
        <dbReference type="ChEBI" id="CHEBI:57844"/>
        <dbReference type="ChEBI" id="CHEBI:59789"/>
        <dbReference type="ChEBI" id="CHEBI:131766"/>
        <dbReference type="EC" id="4.1.99.22"/>
    </reaction>
</comment>
<dbReference type="PANTHER" id="PTHR22960:SF0">
    <property type="entry name" value="MOLYBDENUM COFACTOR BIOSYNTHESIS PROTEIN 1"/>
    <property type="match status" value="1"/>
</dbReference>
<dbReference type="InterPro" id="IPR013785">
    <property type="entry name" value="Aldolase_TIM"/>
</dbReference>
<keyword evidence="8 12" id="KW-0342">GTP-binding</keyword>
<comment type="function">
    <text evidence="12">Catalyzes the cyclization of GTP to (8S)-3',8-cyclo-7,8-dihydroguanosine 5'-triphosphate.</text>
</comment>
<dbReference type="Proteomes" id="UP000004947">
    <property type="component" value="Unassembled WGS sequence"/>
</dbReference>
<keyword evidence="6 12" id="KW-0408">Iron</keyword>
<feature type="binding site" evidence="12">
    <location>
        <position position="159"/>
    </location>
    <ligand>
        <name>GTP</name>
        <dbReference type="ChEBI" id="CHEBI:37565"/>
    </ligand>
</feature>
<keyword evidence="3 12" id="KW-0949">S-adenosyl-L-methionine</keyword>
<comment type="caution">
    <text evidence="14">The sequence shown here is derived from an EMBL/GenBank/DDBJ whole genome shotgun (WGS) entry which is preliminary data.</text>
</comment>
<feature type="binding site" evidence="12">
    <location>
        <position position="29"/>
    </location>
    <ligand>
        <name>[4Fe-4S] cluster</name>
        <dbReference type="ChEBI" id="CHEBI:49883"/>
        <label>1</label>
        <note>4Fe-4S-S-AdoMet</note>
    </ligand>
</feature>
<feature type="binding site" evidence="12">
    <location>
        <position position="193"/>
    </location>
    <ligand>
        <name>S-adenosyl-L-methionine</name>
        <dbReference type="ChEBI" id="CHEBI:59789"/>
    </ligand>
</feature>
<dbReference type="GO" id="GO:0005525">
    <property type="term" value="F:GTP binding"/>
    <property type="evidence" value="ECO:0007669"/>
    <property type="project" value="UniProtKB-UniRule"/>
</dbReference>
<evidence type="ECO:0000259" key="13">
    <source>
        <dbReference type="PROSITE" id="PS51918"/>
    </source>
</evidence>
<evidence type="ECO:0000256" key="1">
    <source>
        <dbReference type="ARBA" id="ARBA00012167"/>
    </source>
</evidence>
<evidence type="ECO:0000256" key="7">
    <source>
        <dbReference type="ARBA" id="ARBA00023014"/>
    </source>
</evidence>
<evidence type="ECO:0000256" key="10">
    <source>
        <dbReference type="ARBA" id="ARBA00023239"/>
    </source>
</evidence>
<feature type="domain" description="Radical SAM core" evidence="13">
    <location>
        <begin position="6"/>
        <end position="232"/>
    </location>
</feature>
<dbReference type="CDD" id="cd01335">
    <property type="entry name" value="Radical_SAM"/>
    <property type="match status" value="1"/>
</dbReference>
<dbReference type="GO" id="GO:0061799">
    <property type="term" value="F:cyclic pyranopterin monophosphate synthase activity"/>
    <property type="evidence" value="ECO:0007669"/>
    <property type="project" value="TreeGrafter"/>
</dbReference>
<keyword evidence="2 12" id="KW-0004">4Fe-4S</keyword>
<accession>A6DTB1</accession>
<dbReference type="PROSITE" id="PS51918">
    <property type="entry name" value="RADICAL_SAM"/>
    <property type="match status" value="1"/>
</dbReference>
<evidence type="ECO:0000256" key="4">
    <source>
        <dbReference type="ARBA" id="ARBA00022723"/>
    </source>
</evidence>
<dbReference type="InterPro" id="IPR058240">
    <property type="entry name" value="rSAM_sf"/>
</dbReference>